<protein>
    <recommendedName>
        <fullName evidence="4">PH domain-containing protein</fullName>
    </recommendedName>
</protein>
<dbReference type="PROSITE" id="PS50003">
    <property type="entry name" value="PH_DOMAIN"/>
    <property type="match status" value="1"/>
</dbReference>
<dbReference type="Gene3D" id="2.30.29.30">
    <property type="entry name" value="Pleckstrin-homology domain (PH domain)/Phosphotyrosine-binding domain (PTB)"/>
    <property type="match status" value="1"/>
</dbReference>
<feature type="domain" description="PH" evidence="4">
    <location>
        <begin position="64"/>
        <end position="162"/>
    </location>
</feature>
<keyword evidence="6" id="KW-1185">Reference proteome</keyword>
<organism evidence="5 6">
    <name type="scientific">Lagenidium giganteum</name>
    <dbReference type="NCBI Taxonomy" id="4803"/>
    <lineage>
        <taxon>Eukaryota</taxon>
        <taxon>Sar</taxon>
        <taxon>Stramenopiles</taxon>
        <taxon>Oomycota</taxon>
        <taxon>Peronosporomycetes</taxon>
        <taxon>Pythiales</taxon>
        <taxon>Pythiaceae</taxon>
    </lineage>
</organism>
<feature type="region of interest" description="Disordered" evidence="3">
    <location>
        <begin position="245"/>
        <end position="273"/>
    </location>
</feature>
<dbReference type="SMART" id="SM00233">
    <property type="entry name" value="PH"/>
    <property type="match status" value="1"/>
</dbReference>
<dbReference type="Pfam" id="PF00169">
    <property type="entry name" value="PH"/>
    <property type="match status" value="1"/>
</dbReference>
<comment type="caution">
    <text evidence="5">The sequence shown here is derived from an EMBL/GenBank/DDBJ whole genome shotgun (WGS) entry which is preliminary data.</text>
</comment>
<keyword evidence="1" id="KW-0378">Hydrolase</keyword>
<dbReference type="AlphaFoldDB" id="A0AAV2ZCY5"/>
<reference evidence="5" key="2">
    <citation type="journal article" date="2023" name="Microbiol Resour">
        <title>Decontamination and Annotation of the Draft Genome Sequence of the Oomycete Lagenidium giganteum ARSEF 373.</title>
        <authorList>
            <person name="Morgan W.R."/>
            <person name="Tartar A."/>
        </authorList>
    </citation>
    <scope>NUCLEOTIDE SEQUENCE</scope>
    <source>
        <strain evidence="5">ARSEF 373</strain>
    </source>
</reference>
<dbReference type="InterPro" id="IPR039034">
    <property type="entry name" value="INPP4"/>
</dbReference>
<evidence type="ECO:0000313" key="6">
    <source>
        <dbReference type="Proteomes" id="UP001146120"/>
    </source>
</evidence>
<dbReference type="EMBL" id="DAKRPA010000011">
    <property type="protein sequence ID" value="DBA04146.1"/>
    <property type="molecule type" value="Genomic_DNA"/>
</dbReference>
<dbReference type="PANTHER" id="PTHR12187:SF11">
    <property type="entry name" value="PHOSPHATIDYLINOSITOL-3,4-BISPHOSPHATE 4-PHOSPHATASE"/>
    <property type="match status" value="1"/>
</dbReference>
<evidence type="ECO:0000256" key="1">
    <source>
        <dbReference type="ARBA" id="ARBA00022801"/>
    </source>
</evidence>
<name>A0AAV2ZCY5_9STRA</name>
<evidence type="ECO:0000313" key="5">
    <source>
        <dbReference type="EMBL" id="DBA04146.1"/>
    </source>
</evidence>
<dbReference type="InterPro" id="IPR011993">
    <property type="entry name" value="PH-like_dom_sf"/>
</dbReference>
<dbReference type="GO" id="GO:0016316">
    <property type="term" value="F:phosphatidylinositol-3,4-bisphosphate 4-phosphatase activity"/>
    <property type="evidence" value="ECO:0007669"/>
    <property type="project" value="InterPro"/>
</dbReference>
<reference evidence="5" key="1">
    <citation type="submission" date="2022-11" db="EMBL/GenBank/DDBJ databases">
        <authorList>
            <person name="Morgan W.R."/>
            <person name="Tartar A."/>
        </authorList>
    </citation>
    <scope>NUCLEOTIDE SEQUENCE</scope>
    <source>
        <strain evidence="5">ARSEF 373</strain>
    </source>
</reference>
<sequence>MLPKLKVSESGKFQDQFYHAHNGSRAMGVLKNRTYLRKGDKKDYVKRKSSMGSGKDEEQFSDSDIVFAGYLIKQGSFWKSWRRRYFILRRDIPILAYYSSMENLTKLGEITIDGTTTVAHDPDATFADRFVVEHDGRKLVLVPEDGRHTMETWMLWINNCINKRANEATGRPSLERNSLGNNTIQLRLTGNGSLIEKERVLSRRNSPHVMGFKRNATDTTLIQQAQADSLAERESSDERTRFLRTSRRTSIEAYNKGKPPAPSPPKPKLYRSYSASSVLSTRSTDFEPTKVHDDCGLIKLQRGNHSASKLDTTPAQTRARCLSLPSFKPAPSIELAISVSTKGAQEAAHMAVVLSCIIPGRDSVELCRTEMQGCLSLRACGGDMYARDFNALLSVPLSVREMLHFEVFSMVNTNTESLTVQQSLGFVRISPVDLLFSRDSTLLLECRRPSSTSQVHFLVLDRIVPNESLNLGHSYTYAKRHFIADTARVEKRKSSSPEMQSSSAGLGSVGGGAMARGKFDSQDANHLFVSEELSSSYCSISVAVAYMKMVQSRNKRHIHDSKRFTSDIEKKYEQAPSSPCNKTQSSQTINLHAEMVRDMQARLAHYSKLYETYVSCEEFYTAMLAMLEEGKEPGITGCLKRSTQKKDKMSEFMPTNLNCHVIRAKRVILSSGHPAGAITPSMDTSSSGTGAASDELVHAVITHGCTAAHTLGFKEGGLRRLQQMFAQTGNDQRLLEKIVQRQDIVRCQALAVTAAAFLSVVGLAANKSANHMERLRLICATGFLVSTESLLSTVGAEKGMLEDMVEGVQWLSNCVSLQVVQSMEVNPLLKCSKCVGVTSNAAGDQVVATFAVPPEVFAMLPPHLQQGNAVKVFAVLFTQGINEMQSVANTMLDTRLQDEINHDSVQTLQRYFVHYETQVRQIEGDGAAQRNEEMDVLKADVGALFARLYEACKSQQKKNVNILLESSDICRRLGAGRTTCCKSGKDRTAMSVTLEASRLLVDHFGVKQGVQLCTAMRERGVRRVNVLVNTGKDKYAFNSLQLKYLPDCYKPPIASADSKVAS</sequence>
<dbReference type="GO" id="GO:0005737">
    <property type="term" value="C:cytoplasm"/>
    <property type="evidence" value="ECO:0007669"/>
    <property type="project" value="TreeGrafter"/>
</dbReference>
<evidence type="ECO:0000256" key="3">
    <source>
        <dbReference type="SAM" id="MobiDB-lite"/>
    </source>
</evidence>
<keyword evidence="2" id="KW-0443">Lipid metabolism</keyword>
<dbReference type="PANTHER" id="PTHR12187">
    <property type="entry name" value="AGAP000124-PA"/>
    <property type="match status" value="1"/>
</dbReference>
<gene>
    <name evidence="5" type="ORF">N0F65_004254</name>
</gene>
<dbReference type="InterPro" id="IPR001849">
    <property type="entry name" value="PH_domain"/>
</dbReference>
<evidence type="ECO:0000256" key="2">
    <source>
        <dbReference type="ARBA" id="ARBA00023098"/>
    </source>
</evidence>
<proteinExistence type="predicted"/>
<accession>A0AAV2ZCY5</accession>
<dbReference type="Proteomes" id="UP001146120">
    <property type="component" value="Unassembled WGS sequence"/>
</dbReference>
<dbReference type="SUPFAM" id="SSF50729">
    <property type="entry name" value="PH domain-like"/>
    <property type="match status" value="1"/>
</dbReference>
<evidence type="ECO:0000259" key="4">
    <source>
        <dbReference type="PROSITE" id="PS50003"/>
    </source>
</evidence>